<evidence type="ECO:0000313" key="9">
    <source>
        <dbReference type="EMBL" id="CAK9325216.1"/>
    </source>
</evidence>
<dbReference type="InterPro" id="IPR004498">
    <property type="entry name" value="Ribosomal_PrmA_MeTrfase"/>
</dbReference>
<accession>A0ABP0YXY5</accession>
<dbReference type="CDD" id="cd02440">
    <property type="entry name" value="AdoMet_MTases"/>
    <property type="match status" value="1"/>
</dbReference>
<dbReference type="EMBL" id="OZ021741">
    <property type="protein sequence ID" value="CAK9325216.1"/>
    <property type="molecule type" value="Genomic_DNA"/>
</dbReference>
<name>A0ABP0YXY5_9ROSI</name>
<reference evidence="9 10" key="1">
    <citation type="submission" date="2024-03" db="EMBL/GenBank/DDBJ databases">
        <authorList>
            <person name="Gkanogiannis A."/>
            <person name="Becerra Lopez-Lavalle L."/>
        </authorList>
    </citation>
    <scope>NUCLEOTIDE SEQUENCE [LARGE SCALE GENOMIC DNA]</scope>
</reference>
<dbReference type="Proteomes" id="UP001642487">
    <property type="component" value="Chromosome 7"/>
</dbReference>
<proteinExistence type="inferred from homology"/>
<protein>
    <recommendedName>
        <fullName evidence="8">ETFB lysine methyltransferase</fullName>
    </recommendedName>
    <alternativeName>
        <fullName evidence="7">Protein N-lysine methyltransferase METTL20</fullName>
    </alternativeName>
</protein>
<keyword evidence="10" id="KW-1185">Reference proteome</keyword>
<keyword evidence="4" id="KW-0808">Transferase</keyword>
<sequence length="438" mass="48331">MAATAGRYLKNFSYCVTSAIRIPVFPFSLVLTSPFSSSIHKRRQLFTSTSLTTQFSSSSSPSRTDYTSIKYLSVRIRCRKDIVDLLSEALLSFGASSTSVDEDNACSSSHEIYVDTIFPDGQNVSKCISYAADSVGLKELPSYEVTIGEQHDWLKKSQESFQPVKVMEGLWIVPEWTTPPDAHATNIILYPGLAFGTGEHPTTKLCLLLLHSLVKGGEYFLDYGTGSGVLAIASLKFGAALSIGIDVDLQAIESAQQNTALNNIEPEKLQLHLVPSDIAEYKFSETYISGKENFDIVIANILLNPLLDLAEYVVSYAKTEAVVALSGILSAQVPAIIERYSQYLEGISVSTMDDWACHNNEYLVIIGKFYYLLSLVRLQGSGNNEVLFEKDELRAKCCNLLALLKAEISCEVMDKIQRPEDHIHNSQVNEDKKNASSL</sequence>
<dbReference type="Pfam" id="PF06325">
    <property type="entry name" value="PrmA"/>
    <property type="match status" value="1"/>
</dbReference>
<evidence type="ECO:0000256" key="1">
    <source>
        <dbReference type="ARBA" id="ARBA00009741"/>
    </source>
</evidence>
<dbReference type="InterPro" id="IPR029063">
    <property type="entry name" value="SAM-dependent_MTases_sf"/>
</dbReference>
<evidence type="ECO:0000256" key="2">
    <source>
        <dbReference type="ARBA" id="ARBA00022490"/>
    </source>
</evidence>
<evidence type="ECO:0000313" key="10">
    <source>
        <dbReference type="Proteomes" id="UP001642487"/>
    </source>
</evidence>
<comment type="similarity">
    <text evidence="1">Belongs to the methyltransferase superfamily. PrmA family.</text>
</comment>
<evidence type="ECO:0000256" key="6">
    <source>
        <dbReference type="ARBA" id="ARBA00037932"/>
    </source>
</evidence>
<evidence type="ECO:0000256" key="7">
    <source>
        <dbReference type="ARBA" id="ARBA00041867"/>
    </source>
</evidence>
<dbReference type="PANTHER" id="PTHR43648">
    <property type="entry name" value="ELECTRON TRANSFER FLAVOPROTEIN BETA SUBUNIT LYSINE METHYLTRANSFERASE"/>
    <property type="match status" value="1"/>
</dbReference>
<keyword evidence="2" id="KW-0963">Cytoplasm</keyword>
<evidence type="ECO:0000256" key="5">
    <source>
        <dbReference type="ARBA" id="ARBA00022691"/>
    </source>
</evidence>
<evidence type="ECO:0000256" key="4">
    <source>
        <dbReference type="ARBA" id="ARBA00022679"/>
    </source>
</evidence>
<keyword evidence="5" id="KW-0949">S-adenosyl-L-methionine</keyword>
<dbReference type="InterPro" id="IPR050078">
    <property type="entry name" value="Ribosomal_L11_MeTrfase_PrmA"/>
</dbReference>
<keyword evidence="3" id="KW-0489">Methyltransferase</keyword>
<dbReference type="PANTHER" id="PTHR43648:SF1">
    <property type="entry name" value="ELECTRON TRANSFER FLAVOPROTEIN BETA SUBUNIT LYSINE METHYLTRANSFERASE"/>
    <property type="match status" value="1"/>
</dbReference>
<evidence type="ECO:0000256" key="3">
    <source>
        <dbReference type="ARBA" id="ARBA00022603"/>
    </source>
</evidence>
<dbReference type="SUPFAM" id="SSF53335">
    <property type="entry name" value="S-adenosyl-L-methionine-dependent methyltransferases"/>
    <property type="match status" value="1"/>
</dbReference>
<organism evidence="9 10">
    <name type="scientific">Citrullus colocynthis</name>
    <name type="common">colocynth</name>
    <dbReference type="NCBI Taxonomy" id="252529"/>
    <lineage>
        <taxon>Eukaryota</taxon>
        <taxon>Viridiplantae</taxon>
        <taxon>Streptophyta</taxon>
        <taxon>Embryophyta</taxon>
        <taxon>Tracheophyta</taxon>
        <taxon>Spermatophyta</taxon>
        <taxon>Magnoliopsida</taxon>
        <taxon>eudicotyledons</taxon>
        <taxon>Gunneridae</taxon>
        <taxon>Pentapetalae</taxon>
        <taxon>rosids</taxon>
        <taxon>fabids</taxon>
        <taxon>Cucurbitales</taxon>
        <taxon>Cucurbitaceae</taxon>
        <taxon>Benincaseae</taxon>
        <taxon>Citrullus</taxon>
    </lineage>
</organism>
<dbReference type="HAMAP" id="MF_00735">
    <property type="entry name" value="Methyltr_PrmA"/>
    <property type="match status" value="1"/>
</dbReference>
<comment type="similarity">
    <text evidence="6">Belongs to the methyltransferase superfamily. ETFBKMT family.</text>
</comment>
<dbReference type="Gene3D" id="3.40.50.150">
    <property type="entry name" value="Vaccinia Virus protein VP39"/>
    <property type="match status" value="1"/>
</dbReference>
<evidence type="ECO:0000256" key="8">
    <source>
        <dbReference type="ARBA" id="ARBA00042266"/>
    </source>
</evidence>
<gene>
    <name evidence="9" type="ORF">CITCOLO1_LOCUS17471</name>
</gene>